<dbReference type="AlphaFoldDB" id="A0AAI9FYH8"/>
<evidence type="ECO:0000313" key="2">
    <source>
        <dbReference type="Proteomes" id="UP001214521"/>
    </source>
</evidence>
<organism evidence="1 2">
    <name type="scientific">Stenotrophomonas maltophilia</name>
    <name type="common">Pseudomonas maltophilia</name>
    <name type="synonym">Xanthomonas maltophilia</name>
    <dbReference type="NCBI Taxonomy" id="40324"/>
    <lineage>
        <taxon>Bacteria</taxon>
        <taxon>Pseudomonadati</taxon>
        <taxon>Pseudomonadota</taxon>
        <taxon>Gammaproteobacteria</taxon>
        <taxon>Lysobacterales</taxon>
        <taxon>Lysobacteraceae</taxon>
        <taxon>Stenotrophomonas</taxon>
        <taxon>Stenotrophomonas maltophilia group</taxon>
    </lineage>
</organism>
<dbReference type="InterPro" id="IPR029035">
    <property type="entry name" value="DHS-like_NAD/FAD-binding_dom"/>
</dbReference>
<evidence type="ECO:0000313" key="1">
    <source>
        <dbReference type="EMBL" id="EKT4439830.1"/>
    </source>
</evidence>
<sequence length="597" mass="67964">MTLLHNDPITQLAFSVYENKGVFAVLLGSGLSRSAEIPTGWEITLDLVRRVAEAQGTPTQSDWAKWYREKTSQEPNYSVLLEEIASSPDERRAILHRYIEPDEQDREEGRKTPTKAHHAIAQLVRAGYVRVIVTTNFDRLMENALREQGIEPTVVASEDALAGAEPLTHSRCYLLKLHGDYKDARILNTDQELSAYPDGYNRLLDRIFDEHGLIICGWSGEWDHALREAFLRAPNRRYPVYWAARGTLGSGAQELATHRAARAIPINGADEFFQSLQQRVETLEQSQRQNPLSVELLVNSAKRYLAKPEHRIQLDELFAQETDRLLDQLDSETFSAQGQWSQENFRARVQQYESVTEPLARMAGVLGRWGDGKDFDVVLDVLRGLYHHAGRIGSGLTYLLNLRSYPAVLILTTYGIGLTKAERWDTLLKLFLSVLASENREPQRVVSTLFLWSWAGSEQQIWQQLEGFDNRKTPLSDHLLEVMTSWRKSFTGADANFELLFERFELMGSLAALHENDEAELEKSAASAATRRDVLAWMPVGRSGWNTAVARTLLQELEEPSRIAGLIDAGFAKGSERFLQLFIANFKLYAERMRWRW</sequence>
<dbReference type="SUPFAM" id="SSF52467">
    <property type="entry name" value="DHS-like NAD/FAD-binding domain"/>
    <property type="match status" value="1"/>
</dbReference>
<accession>A0AAI9FYH8</accession>
<dbReference type="EMBL" id="ABLOMU010000003">
    <property type="protein sequence ID" value="EKT4439830.1"/>
    <property type="molecule type" value="Genomic_DNA"/>
</dbReference>
<gene>
    <name evidence="1" type="ORF">QEK83_000429</name>
</gene>
<dbReference type="Gene3D" id="3.40.50.1220">
    <property type="entry name" value="TPP-binding domain"/>
    <property type="match status" value="1"/>
</dbReference>
<proteinExistence type="predicted"/>
<comment type="caution">
    <text evidence="1">The sequence shown here is derived from an EMBL/GenBank/DDBJ whole genome shotgun (WGS) entry which is preliminary data.</text>
</comment>
<name>A0AAI9FYH8_STEMA</name>
<dbReference type="Proteomes" id="UP001214521">
    <property type="component" value="Unassembled WGS sequence"/>
</dbReference>
<reference evidence="1" key="1">
    <citation type="submission" date="2022-07" db="EMBL/GenBank/DDBJ databases">
        <authorList>
            <consortium name="Clinical and Environmental Microbiology Branch: Whole genome sequencing antimicrobial resistance pathogens in the healthcare setting"/>
        </authorList>
    </citation>
    <scope>NUCLEOTIDE SEQUENCE</scope>
    <source>
        <strain evidence="1">Stenotrophomonas_maltophilia_2021CK-00905</strain>
    </source>
</reference>
<protein>
    <submittedName>
        <fullName evidence="1">SIR2 family protein</fullName>
    </submittedName>
</protein>
<dbReference type="Pfam" id="PF13289">
    <property type="entry name" value="SIR2_2"/>
    <property type="match status" value="1"/>
</dbReference>